<dbReference type="SUPFAM" id="SSF54695">
    <property type="entry name" value="POZ domain"/>
    <property type="match status" value="1"/>
</dbReference>
<keyword evidence="2" id="KW-1185">Reference proteome</keyword>
<dbReference type="OrthoDB" id="194443at2759"/>
<name>A0A8E2EN34_9PEZI</name>
<dbReference type="AlphaFoldDB" id="A0A8E2EN34"/>
<reference evidence="1 2" key="1">
    <citation type="journal article" date="2016" name="Nat. Commun.">
        <title>Ectomycorrhizal ecology is imprinted in the genome of the dominant symbiotic fungus Cenococcum geophilum.</title>
        <authorList>
            <consortium name="DOE Joint Genome Institute"/>
            <person name="Peter M."/>
            <person name="Kohler A."/>
            <person name="Ohm R.A."/>
            <person name="Kuo A."/>
            <person name="Krutzmann J."/>
            <person name="Morin E."/>
            <person name="Arend M."/>
            <person name="Barry K.W."/>
            <person name="Binder M."/>
            <person name="Choi C."/>
            <person name="Clum A."/>
            <person name="Copeland A."/>
            <person name="Grisel N."/>
            <person name="Haridas S."/>
            <person name="Kipfer T."/>
            <person name="LaButti K."/>
            <person name="Lindquist E."/>
            <person name="Lipzen A."/>
            <person name="Maire R."/>
            <person name="Meier B."/>
            <person name="Mihaltcheva S."/>
            <person name="Molinier V."/>
            <person name="Murat C."/>
            <person name="Poggeler S."/>
            <person name="Quandt C.A."/>
            <person name="Sperisen C."/>
            <person name="Tritt A."/>
            <person name="Tisserant E."/>
            <person name="Crous P.W."/>
            <person name="Henrissat B."/>
            <person name="Nehls U."/>
            <person name="Egli S."/>
            <person name="Spatafora J.W."/>
            <person name="Grigoriev I.V."/>
            <person name="Martin F.M."/>
        </authorList>
    </citation>
    <scope>NUCLEOTIDE SEQUENCE [LARGE SCALE GENOMIC DNA]</scope>
    <source>
        <strain evidence="1 2">CBS 207.34</strain>
    </source>
</reference>
<dbReference type="EMBL" id="KV751088">
    <property type="protein sequence ID" value="OCL01705.1"/>
    <property type="molecule type" value="Genomic_DNA"/>
</dbReference>
<proteinExistence type="predicted"/>
<evidence type="ECO:0000313" key="2">
    <source>
        <dbReference type="Proteomes" id="UP000250140"/>
    </source>
</evidence>
<feature type="non-terminal residue" evidence="1">
    <location>
        <position position="1"/>
    </location>
</feature>
<feature type="non-terminal residue" evidence="1">
    <location>
        <position position="144"/>
    </location>
</feature>
<accession>A0A8E2EN34</accession>
<gene>
    <name evidence="1" type="ORF">AOQ84DRAFT_277614</name>
</gene>
<dbReference type="InterPro" id="IPR011333">
    <property type="entry name" value="SKP1/BTB/POZ_sf"/>
</dbReference>
<protein>
    <submittedName>
        <fullName evidence="1">Uncharacterized protein</fullName>
    </submittedName>
</protein>
<dbReference type="Gene3D" id="3.30.710.10">
    <property type="entry name" value="Potassium Channel Kv1.1, Chain A"/>
    <property type="match status" value="1"/>
</dbReference>
<dbReference type="Proteomes" id="UP000250140">
    <property type="component" value="Unassembled WGS sequence"/>
</dbReference>
<sequence>DLIIIYVATGENMATFYPSKEYLCSVSTVFASTLEGGFLEATERVLRLPDDDPVALRHAFFVVKTGYMMPDKQILACDENDGDNATAGLYMDIMARAWVFADKYDLTGAQIAAVRTMLQISRWNMPLNVMIYIYGNTVPNSPLR</sequence>
<evidence type="ECO:0000313" key="1">
    <source>
        <dbReference type="EMBL" id="OCL01705.1"/>
    </source>
</evidence>
<organism evidence="1 2">
    <name type="scientific">Glonium stellatum</name>
    <dbReference type="NCBI Taxonomy" id="574774"/>
    <lineage>
        <taxon>Eukaryota</taxon>
        <taxon>Fungi</taxon>
        <taxon>Dikarya</taxon>
        <taxon>Ascomycota</taxon>
        <taxon>Pezizomycotina</taxon>
        <taxon>Dothideomycetes</taxon>
        <taxon>Pleosporomycetidae</taxon>
        <taxon>Gloniales</taxon>
        <taxon>Gloniaceae</taxon>
        <taxon>Glonium</taxon>
    </lineage>
</organism>